<proteinExistence type="predicted"/>
<dbReference type="EMBL" id="GBXM01106680">
    <property type="protein sequence ID" value="JAH01897.1"/>
    <property type="molecule type" value="Transcribed_RNA"/>
</dbReference>
<organism evidence="1">
    <name type="scientific">Anguilla anguilla</name>
    <name type="common">European freshwater eel</name>
    <name type="synonym">Muraena anguilla</name>
    <dbReference type="NCBI Taxonomy" id="7936"/>
    <lineage>
        <taxon>Eukaryota</taxon>
        <taxon>Metazoa</taxon>
        <taxon>Chordata</taxon>
        <taxon>Craniata</taxon>
        <taxon>Vertebrata</taxon>
        <taxon>Euteleostomi</taxon>
        <taxon>Actinopterygii</taxon>
        <taxon>Neopterygii</taxon>
        <taxon>Teleostei</taxon>
        <taxon>Anguilliformes</taxon>
        <taxon>Anguillidae</taxon>
        <taxon>Anguilla</taxon>
    </lineage>
</organism>
<reference evidence="1" key="2">
    <citation type="journal article" date="2015" name="Fish Shellfish Immunol.">
        <title>Early steps in the European eel (Anguilla anguilla)-Vibrio vulnificus interaction in the gills: Role of the RtxA13 toxin.</title>
        <authorList>
            <person name="Callol A."/>
            <person name="Pajuelo D."/>
            <person name="Ebbesson L."/>
            <person name="Teles M."/>
            <person name="MacKenzie S."/>
            <person name="Amaro C."/>
        </authorList>
    </citation>
    <scope>NUCLEOTIDE SEQUENCE</scope>
</reference>
<accession>A0A0E9PCA5</accession>
<dbReference type="AlphaFoldDB" id="A0A0E9PCA5"/>
<sequence length="24" mass="2971">MPVCRQLLSNRWQQRPMCPTLIWL</sequence>
<protein>
    <submittedName>
        <fullName evidence="1">Uncharacterized protein</fullName>
    </submittedName>
</protein>
<evidence type="ECO:0000313" key="1">
    <source>
        <dbReference type="EMBL" id="JAH01897.1"/>
    </source>
</evidence>
<name>A0A0E9PCA5_ANGAN</name>
<reference evidence="1" key="1">
    <citation type="submission" date="2014-11" db="EMBL/GenBank/DDBJ databases">
        <authorList>
            <person name="Amaro Gonzalez C."/>
        </authorList>
    </citation>
    <scope>NUCLEOTIDE SEQUENCE</scope>
</reference>